<dbReference type="InterPro" id="IPR001647">
    <property type="entry name" value="HTH_TetR"/>
</dbReference>
<evidence type="ECO:0000256" key="4">
    <source>
        <dbReference type="PROSITE-ProRule" id="PRU00335"/>
    </source>
</evidence>
<proteinExistence type="predicted"/>
<keyword evidence="7" id="KW-1185">Reference proteome</keyword>
<dbReference type="SUPFAM" id="SSF48498">
    <property type="entry name" value="Tetracyclin repressor-like, C-terminal domain"/>
    <property type="match status" value="1"/>
</dbReference>
<sequence>MSHDGEPTPRRRRDAGMTREAILRSALTAFTRFGYDGVGVREIAQKAGVTAMLVNRYFGSKEGLFAEVVDVALAPRTVVGDDLSTLSRDAAAALVAKTAPEAESLDPFLLLLRSAANPRAAEILREGTQRHVERHLKSMVTGAHDAERTALFLSVIAGVWLMRKVIGNTALAEADPAVLSRHLEAMFQTLAEPAPDARTAPTAGDG</sequence>
<evidence type="ECO:0000259" key="5">
    <source>
        <dbReference type="PROSITE" id="PS50977"/>
    </source>
</evidence>
<evidence type="ECO:0000256" key="1">
    <source>
        <dbReference type="ARBA" id="ARBA00023015"/>
    </source>
</evidence>
<keyword evidence="3" id="KW-0804">Transcription</keyword>
<accession>A0A8J3TTQ8</accession>
<keyword evidence="1" id="KW-0805">Transcription regulation</keyword>
<reference evidence="6 7" key="1">
    <citation type="submission" date="2021-01" db="EMBL/GenBank/DDBJ databases">
        <title>Whole genome shotgun sequence of Planotetraspora mira NBRC 15435.</title>
        <authorList>
            <person name="Komaki H."/>
            <person name="Tamura T."/>
        </authorList>
    </citation>
    <scope>NUCLEOTIDE SEQUENCE [LARGE SCALE GENOMIC DNA]</scope>
    <source>
        <strain evidence="6 7">NBRC 15435</strain>
    </source>
</reference>
<evidence type="ECO:0000313" key="6">
    <source>
        <dbReference type="EMBL" id="GII31182.1"/>
    </source>
</evidence>
<protein>
    <submittedName>
        <fullName evidence="6">TetR family transcriptional regulator</fullName>
    </submittedName>
</protein>
<evidence type="ECO:0000256" key="2">
    <source>
        <dbReference type="ARBA" id="ARBA00023125"/>
    </source>
</evidence>
<dbReference type="Pfam" id="PF00440">
    <property type="entry name" value="TetR_N"/>
    <property type="match status" value="1"/>
</dbReference>
<dbReference type="InterPro" id="IPR041678">
    <property type="entry name" value="TetR_C_16"/>
</dbReference>
<gene>
    <name evidence="6" type="ORF">Pmi06nite_46240</name>
</gene>
<keyword evidence="2 4" id="KW-0238">DNA-binding</keyword>
<dbReference type="PROSITE" id="PS50977">
    <property type="entry name" value="HTH_TETR_2"/>
    <property type="match status" value="1"/>
</dbReference>
<dbReference type="InterPro" id="IPR036271">
    <property type="entry name" value="Tet_transcr_reg_TetR-rel_C_sf"/>
</dbReference>
<dbReference type="PANTHER" id="PTHR30055:SF234">
    <property type="entry name" value="HTH-TYPE TRANSCRIPTIONAL REGULATOR BETI"/>
    <property type="match status" value="1"/>
</dbReference>
<evidence type="ECO:0000313" key="7">
    <source>
        <dbReference type="Proteomes" id="UP000650628"/>
    </source>
</evidence>
<dbReference type="PANTHER" id="PTHR30055">
    <property type="entry name" value="HTH-TYPE TRANSCRIPTIONAL REGULATOR RUTR"/>
    <property type="match status" value="1"/>
</dbReference>
<dbReference type="AlphaFoldDB" id="A0A8J3TTQ8"/>
<dbReference type="PRINTS" id="PR00455">
    <property type="entry name" value="HTHTETR"/>
</dbReference>
<dbReference type="EMBL" id="BOOO01000024">
    <property type="protein sequence ID" value="GII31182.1"/>
    <property type="molecule type" value="Genomic_DNA"/>
</dbReference>
<name>A0A8J3TTQ8_9ACTN</name>
<comment type="caution">
    <text evidence="6">The sequence shown here is derived from an EMBL/GenBank/DDBJ whole genome shotgun (WGS) entry which is preliminary data.</text>
</comment>
<dbReference type="GO" id="GO:0003700">
    <property type="term" value="F:DNA-binding transcription factor activity"/>
    <property type="evidence" value="ECO:0007669"/>
    <property type="project" value="TreeGrafter"/>
</dbReference>
<dbReference type="SUPFAM" id="SSF46689">
    <property type="entry name" value="Homeodomain-like"/>
    <property type="match status" value="1"/>
</dbReference>
<dbReference type="InterPro" id="IPR050109">
    <property type="entry name" value="HTH-type_TetR-like_transc_reg"/>
</dbReference>
<dbReference type="Pfam" id="PF17920">
    <property type="entry name" value="TetR_C_16"/>
    <property type="match status" value="1"/>
</dbReference>
<dbReference type="Proteomes" id="UP000650628">
    <property type="component" value="Unassembled WGS sequence"/>
</dbReference>
<feature type="domain" description="HTH tetR-type" evidence="5">
    <location>
        <begin position="16"/>
        <end position="76"/>
    </location>
</feature>
<dbReference type="Gene3D" id="1.10.357.10">
    <property type="entry name" value="Tetracycline Repressor, domain 2"/>
    <property type="match status" value="1"/>
</dbReference>
<organism evidence="6 7">
    <name type="scientific">Planotetraspora mira</name>
    <dbReference type="NCBI Taxonomy" id="58121"/>
    <lineage>
        <taxon>Bacteria</taxon>
        <taxon>Bacillati</taxon>
        <taxon>Actinomycetota</taxon>
        <taxon>Actinomycetes</taxon>
        <taxon>Streptosporangiales</taxon>
        <taxon>Streptosporangiaceae</taxon>
        <taxon>Planotetraspora</taxon>
    </lineage>
</organism>
<dbReference type="InterPro" id="IPR009057">
    <property type="entry name" value="Homeodomain-like_sf"/>
</dbReference>
<dbReference type="GO" id="GO:0000976">
    <property type="term" value="F:transcription cis-regulatory region binding"/>
    <property type="evidence" value="ECO:0007669"/>
    <property type="project" value="TreeGrafter"/>
</dbReference>
<feature type="DNA-binding region" description="H-T-H motif" evidence="4">
    <location>
        <begin position="39"/>
        <end position="58"/>
    </location>
</feature>
<evidence type="ECO:0000256" key="3">
    <source>
        <dbReference type="ARBA" id="ARBA00023163"/>
    </source>
</evidence>